<name>A0A6J5ZAH6_9ZZZZ</name>
<dbReference type="EMBL" id="CAESAB010000021">
    <property type="protein sequence ID" value="CAB4337450.1"/>
    <property type="molecule type" value="Genomic_DNA"/>
</dbReference>
<evidence type="ECO:0000313" key="1">
    <source>
        <dbReference type="EMBL" id="CAB4337450.1"/>
    </source>
</evidence>
<accession>A0A6J5ZAH6</accession>
<organism evidence="1">
    <name type="scientific">freshwater metagenome</name>
    <dbReference type="NCBI Taxonomy" id="449393"/>
    <lineage>
        <taxon>unclassified sequences</taxon>
        <taxon>metagenomes</taxon>
        <taxon>ecological metagenomes</taxon>
    </lineage>
</organism>
<dbReference type="AlphaFoldDB" id="A0A6J5ZAH6"/>
<reference evidence="1" key="1">
    <citation type="submission" date="2020-05" db="EMBL/GenBank/DDBJ databases">
        <authorList>
            <person name="Chiriac C."/>
            <person name="Salcher M."/>
            <person name="Ghai R."/>
            <person name="Kavagutti S V."/>
        </authorList>
    </citation>
    <scope>NUCLEOTIDE SEQUENCE</scope>
</reference>
<sequence>MRRRLQGILWITIALIAVAAPSFAADFSDEQFQLPKQDTSKIQAYFDDSFEGIGTGISWLAGVEKYPDGRDAKADLCRSVSDSACAKYSIFKYNSYFPYCSTTIKADCIETVWAKSEKGNTQITSDGTSSTLAEYVSPRPELEFSASDFIPRGAGRSIIKLPGAIHAGGTDQYLVDVRMTGEIIDRKRSGQGEGWGVWDPDFKVSIQPVKLIKGNYQSERAYISDENHELRFSGQLLDATTGSCALIDQGQCWRTYAFPAGFTFGLNLKIATPIYGWLHGRVQVDQFSSVKTGAIQGLSISGKPSSVPIAGGAQVNSAVNQKMKADLKLLDGWAYYYTARDGTFALERFIGFEPLIGDKALASPQLWNFRNIKKTEFNEMGLEAAKCVVKYQNIAGYVSTDATTYSSGPPKFNPVEKSLDYRVASPHFQRDGSVTKGNYSLAVRKEIAKCIYGVSELPRSATVSVISEGGVSSVATSVFNADDEWIYLKANNFSYSAPTIRVKLSDQPVTAAVPKKASISCVKGKMVKKFTSTKCPAGYKKAE</sequence>
<proteinExistence type="predicted"/>
<gene>
    <name evidence="1" type="ORF">UFOPK3820_00683</name>
</gene>
<protein>
    <submittedName>
        <fullName evidence="1">Unannotated protein</fullName>
    </submittedName>
</protein>